<sequence length="507" mass="53379">MRFAGEVVILPLPDFADLSSGPRVPTSFPPNSLSLRWLAELVRRHEERHPPLDEARAHAEARAVAGDLEARVLRRAAVLEAAGGWREAIQRWQGRARLLLVLACVLAFVFGFGAAAGALGDGTRPVNVVWTLGGLLGVHLLSLLLWLASLMLQGRAQGGALQHGGLLGRAWLAVTGWLDRSREAADLPLALGGLLGSGRSAAWGVGAANHALWFGALSGATLGVLALLATRRYGFVWETTILPADTFVALSAALGALPGMLGFPVPDAATVLASGDAPMLDEAGRRAWAGWLVGAMTIYGVLPRLALALLCFGLWRRATRALALDLGRPGYARLRPLLMPDSERIGVRDPEPAAMPHPQRHAAVAHGDGGAVAVALELGDDLAWPHALAGAHDAAVALAWQDGGRLDSREQRRSVRARFAAHPPVRLVVAVDARQTPDRGSLGLIAELADHAQATRIWLAGVDAAAEQAGRLRQWREGLAGIGLGEAAALADAGAACGWLERGDEAR</sequence>
<proteinExistence type="predicted"/>
<dbReference type="InterPro" id="IPR021296">
    <property type="entry name" value="DUF2868"/>
</dbReference>
<name>C4ZLA0_THASP</name>
<gene>
    <name evidence="2" type="ordered locus">Tmz1t_0510</name>
</gene>
<keyword evidence="1" id="KW-0812">Transmembrane</keyword>
<keyword evidence="1" id="KW-1133">Transmembrane helix</keyword>
<dbReference type="Pfam" id="PF11067">
    <property type="entry name" value="DUF2868"/>
    <property type="match status" value="1"/>
</dbReference>
<keyword evidence="1" id="KW-0472">Membrane</keyword>
<dbReference type="AlphaFoldDB" id="C4ZLA0"/>
<reference evidence="3" key="1">
    <citation type="submission" date="2009-05" db="EMBL/GenBank/DDBJ databases">
        <title>Complete sequence of chromosome of Thauera sp. MZ1T.</title>
        <authorList>
            <consortium name="US DOE Joint Genome Institute"/>
            <person name="Lucas S."/>
            <person name="Copeland A."/>
            <person name="Lapidus A."/>
            <person name="Glavina del Rio T."/>
            <person name="Dalin E."/>
            <person name="Tice H."/>
            <person name="Bruce D."/>
            <person name="Goodwin L."/>
            <person name="Pitluck S."/>
            <person name="Sims D."/>
            <person name="Brettin T."/>
            <person name="Detter J.C."/>
            <person name="Han C."/>
            <person name="Larimer F."/>
            <person name="Land M."/>
            <person name="Hauser L."/>
            <person name="Kyrpides N."/>
            <person name="Mikhailova N."/>
            <person name="Sayler G.S."/>
        </authorList>
    </citation>
    <scope>NUCLEOTIDE SEQUENCE [LARGE SCALE GENOMIC DNA]</scope>
    <source>
        <strain evidence="3">MZ1T</strain>
    </source>
</reference>
<feature type="transmembrane region" description="Helical" evidence="1">
    <location>
        <begin position="96"/>
        <end position="116"/>
    </location>
</feature>
<dbReference type="EMBL" id="CP001281">
    <property type="protein sequence ID" value="ACK53284.1"/>
    <property type="molecule type" value="Genomic_DNA"/>
</dbReference>
<accession>C4ZLA0</accession>
<feature type="transmembrane region" description="Helical" evidence="1">
    <location>
        <begin position="241"/>
        <end position="261"/>
    </location>
</feature>
<feature type="transmembrane region" description="Helical" evidence="1">
    <location>
        <begin position="211"/>
        <end position="229"/>
    </location>
</feature>
<dbReference type="KEGG" id="tmz:Tmz1t_0510"/>
<organism evidence="2 3">
    <name type="scientific">Thauera aminoaromatica</name>
    <dbReference type="NCBI Taxonomy" id="164330"/>
    <lineage>
        <taxon>Bacteria</taxon>
        <taxon>Pseudomonadati</taxon>
        <taxon>Pseudomonadota</taxon>
        <taxon>Betaproteobacteria</taxon>
        <taxon>Rhodocyclales</taxon>
        <taxon>Zoogloeaceae</taxon>
        <taxon>Thauera</taxon>
    </lineage>
</organism>
<feature type="transmembrane region" description="Helical" evidence="1">
    <location>
        <begin position="128"/>
        <end position="148"/>
    </location>
</feature>
<reference evidence="2 3" key="2">
    <citation type="journal article" date="2012" name="Stand. Genomic Sci.">
        <title>Complete genome sequence of Thauera aminoaromatica strain MZ1T.</title>
        <authorList>
            <person name="Jiang K."/>
            <person name="Sanseverino J."/>
            <person name="Chauhan A."/>
            <person name="Lucas S."/>
            <person name="Copeland A."/>
            <person name="Lapidus A."/>
            <person name="Del Rio T.G."/>
            <person name="Dalin E."/>
            <person name="Tice H."/>
            <person name="Bruce D."/>
            <person name="Goodwin L."/>
            <person name="Pitluck S."/>
            <person name="Sims D."/>
            <person name="Brettin T."/>
            <person name="Detter J.C."/>
            <person name="Han C."/>
            <person name="Chang Y.J."/>
            <person name="Larimer F."/>
            <person name="Land M."/>
            <person name="Hauser L."/>
            <person name="Kyrpides N.C."/>
            <person name="Mikhailova N."/>
            <person name="Moser S."/>
            <person name="Jegier P."/>
            <person name="Close D."/>
            <person name="Debruyn J.M."/>
            <person name="Wang Y."/>
            <person name="Layton A.C."/>
            <person name="Allen M.S."/>
            <person name="Sayler G.S."/>
        </authorList>
    </citation>
    <scope>NUCLEOTIDE SEQUENCE [LARGE SCALE GENOMIC DNA]</scope>
    <source>
        <strain evidence="2 3">MZ1T</strain>
    </source>
</reference>
<evidence type="ECO:0000313" key="2">
    <source>
        <dbReference type="EMBL" id="ACK53284.1"/>
    </source>
</evidence>
<dbReference type="Proteomes" id="UP000002186">
    <property type="component" value="Chromosome"/>
</dbReference>
<dbReference type="HOGENOM" id="CLU_044847_0_0_4"/>
<dbReference type="STRING" id="85643.Tmz1t_0510"/>
<feature type="transmembrane region" description="Helical" evidence="1">
    <location>
        <begin position="288"/>
        <end position="315"/>
    </location>
</feature>
<dbReference type="eggNOG" id="ENOG502Z9E3">
    <property type="taxonomic scope" value="Bacteria"/>
</dbReference>
<evidence type="ECO:0000256" key="1">
    <source>
        <dbReference type="SAM" id="Phobius"/>
    </source>
</evidence>
<evidence type="ECO:0000313" key="3">
    <source>
        <dbReference type="Proteomes" id="UP000002186"/>
    </source>
</evidence>
<keyword evidence="3" id="KW-1185">Reference proteome</keyword>
<evidence type="ECO:0008006" key="4">
    <source>
        <dbReference type="Google" id="ProtNLM"/>
    </source>
</evidence>
<protein>
    <recommendedName>
        <fullName evidence="4">DUF2868 domain-containing protein</fullName>
    </recommendedName>
</protein>
<dbReference type="OrthoDB" id="6210861at2"/>